<evidence type="ECO:0000313" key="1">
    <source>
        <dbReference type="EMBL" id="KAJ0189042.1"/>
    </source>
</evidence>
<dbReference type="EMBL" id="NBSK02000008">
    <property type="protein sequence ID" value="KAJ0189042.1"/>
    <property type="molecule type" value="Genomic_DNA"/>
</dbReference>
<sequence length="112" mass="12067">MVFSGRENRDVTLLDTSAGGALLTKSYEESVEILDRIATNNFQWPTDRIHVGGSKGSTSAEVWLAAQNDALAAELATIKSMMKNMMSSGGSNEKKVSMSLCAFCQGVHDYSV</sequence>
<reference evidence="1 2" key="1">
    <citation type="journal article" date="2017" name="Nat. Commun.">
        <title>Genome assembly with in vitro proximity ligation data and whole-genome triplication in lettuce.</title>
        <authorList>
            <person name="Reyes-Chin-Wo S."/>
            <person name="Wang Z."/>
            <person name="Yang X."/>
            <person name="Kozik A."/>
            <person name="Arikit S."/>
            <person name="Song C."/>
            <person name="Xia L."/>
            <person name="Froenicke L."/>
            <person name="Lavelle D.O."/>
            <person name="Truco M.J."/>
            <person name="Xia R."/>
            <person name="Zhu S."/>
            <person name="Xu C."/>
            <person name="Xu H."/>
            <person name="Xu X."/>
            <person name="Cox K."/>
            <person name="Korf I."/>
            <person name="Meyers B.C."/>
            <person name="Michelmore R.W."/>
        </authorList>
    </citation>
    <scope>NUCLEOTIDE SEQUENCE [LARGE SCALE GENOMIC DNA]</scope>
    <source>
        <strain evidence="2">cv. Salinas</strain>
        <tissue evidence="1">Seedlings</tissue>
    </source>
</reference>
<organism evidence="1 2">
    <name type="scientific">Lactuca sativa</name>
    <name type="common">Garden lettuce</name>
    <dbReference type="NCBI Taxonomy" id="4236"/>
    <lineage>
        <taxon>Eukaryota</taxon>
        <taxon>Viridiplantae</taxon>
        <taxon>Streptophyta</taxon>
        <taxon>Embryophyta</taxon>
        <taxon>Tracheophyta</taxon>
        <taxon>Spermatophyta</taxon>
        <taxon>Magnoliopsida</taxon>
        <taxon>eudicotyledons</taxon>
        <taxon>Gunneridae</taxon>
        <taxon>Pentapetalae</taxon>
        <taxon>asterids</taxon>
        <taxon>campanulids</taxon>
        <taxon>Asterales</taxon>
        <taxon>Asteraceae</taxon>
        <taxon>Cichorioideae</taxon>
        <taxon>Cichorieae</taxon>
        <taxon>Lactucinae</taxon>
        <taxon>Lactuca</taxon>
    </lineage>
</organism>
<protein>
    <submittedName>
        <fullName evidence="1">Uncharacterized protein</fullName>
    </submittedName>
</protein>
<name>A0A9R1UL39_LACSA</name>
<accession>A0A9R1UL39</accession>
<gene>
    <name evidence="1" type="ORF">LSAT_V11C800418650</name>
</gene>
<comment type="caution">
    <text evidence="1">The sequence shown here is derived from an EMBL/GenBank/DDBJ whole genome shotgun (WGS) entry which is preliminary data.</text>
</comment>
<keyword evidence="2" id="KW-1185">Reference proteome</keyword>
<dbReference type="Proteomes" id="UP000235145">
    <property type="component" value="Unassembled WGS sequence"/>
</dbReference>
<proteinExistence type="predicted"/>
<evidence type="ECO:0000313" key="2">
    <source>
        <dbReference type="Proteomes" id="UP000235145"/>
    </source>
</evidence>
<dbReference type="AlphaFoldDB" id="A0A9R1UL39"/>